<name>A0A261EVF9_9BIFI</name>
<organism evidence="2 3">
    <name type="scientific">Bombiscardovia coagulans</name>
    <dbReference type="NCBI Taxonomy" id="686666"/>
    <lineage>
        <taxon>Bacteria</taxon>
        <taxon>Bacillati</taxon>
        <taxon>Actinomycetota</taxon>
        <taxon>Actinomycetes</taxon>
        <taxon>Bifidobacteriales</taxon>
        <taxon>Bifidobacteriaceae</taxon>
        <taxon>Bombiscardovia</taxon>
    </lineage>
</organism>
<feature type="domain" description="HTH cro/C1-type" evidence="1">
    <location>
        <begin position="22"/>
        <end position="65"/>
    </location>
</feature>
<accession>A0A261EVF9</accession>
<dbReference type="SUPFAM" id="SSF47413">
    <property type="entry name" value="lambda repressor-like DNA-binding domains"/>
    <property type="match status" value="1"/>
</dbReference>
<dbReference type="GO" id="GO:0003677">
    <property type="term" value="F:DNA binding"/>
    <property type="evidence" value="ECO:0007669"/>
    <property type="project" value="InterPro"/>
</dbReference>
<dbReference type="InterPro" id="IPR001387">
    <property type="entry name" value="Cro/C1-type_HTH"/>
</dbReference>
<dbReference type="Proteomes" id="UP000216004">
    <property type="component" value="Unassembled WGS sequence"/>
</dbReference>
<proteinExistence type="predicted"/>
<dbReference type="InterPro" id="IPR010982">
    <property type="entry name" value="Lambda_DNA-bd_dom_sf"/>
</dbReference>
<dbReference type="RefSeq" id="WP_094722088.1">
    <property type="nucleotide sequence ID" value="NZ_MWWS01000002.1"/>
</dbReference>
<comment type="caution">
    <text evidence="2">The sequence shown here is derived from an EMBL/GenBank/DDBJ whole genome shotgun (WGS) entry which is preliminary data.</text>
</comment>
<keyword evidence="3" id="KW-1185">Reference proteome</keyword>
<protein>
    <recommendedName>
        <fullName evidence="1">HTH cro/C1-type domain-containing protein</fullName>
    </recommendedName>
</protein>
<gene>
    <name evidence="2" type="ORF">BOCO_0019</name>
</gene>
<evidence type="ECO:0000313" key="2">
    <source>
        <dbReference type="EMBL" id="OZG50833.1"/>
    </source>
</evidence>
<dbReference type="CDD" id="cd00093">
    <property type="entry name" value="HTH_XRE"/>
    <property type="match status" value="1"/>
</dbReference>
<dbReference type="PROSITE" id="PS50943">
    <property type="entry name" value="HTH_CROC1"/>
    <property type="match status" value="1"/>
</dbReference>
<evidence type="ECO:0000259" key="1">
    <source>
        <dbReference type="PROSITE" id="PS50943"/>
    </source>
</evidence>
<dbReference type="Gene3D" id="1.10.260.40">
    <property type="entry name" value="lambda repressor-like DNA-binding domains"/>
    <property type="match status" value="1"/>
</dbReference>
<dbReference type="Pfam" id="PF01381">
    <property type="entry name" value="HTH_3"/>
    <property type="match status" value="1"/>
</dbReference>
<sequence>MRDYNSPHTYHMLRLLSEATVFRQARESLHITIEDLASLLQVSTTCVHAWEHGHYTIPVEVCERVYQLSIFTADTIICNSQISTDEHLSNMPIAWQRMVHDIQTSRATYALTTGQMPAEISSINHIF</sequence>
<reference evidence="2 3" key="1">
    <citation type="journal article" date="2017" name="BMC Genomics">
        <title>Comparative genomic and phylogenomic analyses of the Bifidobacteriaceae family.</title>
        <authorList>
            <person name="Lugli G.A."/>
            <person name="Milani C."/>
            <person name="Turroni F."/>
            <person name="Duranti S."/>
            <person name="Mancabelli L."/>
            <person name="Mangifesta M."/>
            <person name="Ferrario C."/>
            <person name="Modesto M."/>
            <person name="Mattarelli P."/>
            <person name="Jiri K."/>
            <person name="van Sinderen D."/>
            <person name="Ventura M."/>
        </authorList>
    </citation>
    <scope>NUCLEOTIDE SEQUENCE [LARGE SCALE GENOMIC DNA]</scope>
    <source>
        <strain evidence="2 3">DSM 22924</strain>
    </source>
</reference>
<dbReference type="EMBL" id="MWWS01000002">
    <property type="protein sequence ID" value="OZG50833.1"/>
    <property type="molecule type" value="Genomic_DNA"/>
</dbReference>
<dbReference type="AlphaFoldDB" id="A0A261EVF9"/>
<evidence type="ECO:0000313" key="3">
    <source>
        <dbReference type="Proteomes" id="UP000216004"/>
    </source>
</evidence>